<dbReference type="PANTHER" id="PTHR36307:SF1">
    <property type="entry name" value="FLAGELLA BASAL BODY P-RING FORMATION PROTEIN FLGA"/>
    <property type="match status" value="1"/>
</dbReference>
<dbReference type="RefSeq" id="WP_214359376.1">
    <property type="nucleotide sequence ID" value="NZ_JAEKFT010000001.1"/>
</dbReference>
<evidence type="ECO:0000256" key="1">
    <source>
        <dbReference type="ARBA" id="ARBA00004418"/>
    </source>
</evidence>
<dbReference type="NCBIfam" id="TIGR03170">
    <property type="entry name" value="flgA_cterm"/>
    <property type="match status" value="1"/>
</dbReference>
<dbReference type="InterPro" id="IPR039246">
    <property type="entry name" value="Flagellar_FlgA"/>
</dbReference>
<dbReference type="PANTHER" id="PTHR36307">
    <property type="entry name" value="FLAGELLA BASAL BODY P-RING FORMATION PROTEIN FLGA"/>
    <property type="match status" value="1"/>
</dbReference>
<keyword evidence="6" id="KW-0969">Cilium</keyword>
<dbReference type="AlphaFoldDB" id="A0A944D4C8"/>
<comment type="caution">
    <text evidence="6">The sequence shown here is derived from an EMBL/GenBank/DDBJ whole genome shotgun (WGS) entry which is preliminary data.</text>
</comment>
<evidence type="ECO:0000256" key="2">
    <source>
        <dbReference type="ARBA" id="ARBA00022729"/>
    </source>
</evidence>
<keyword evidence="6" id="KW-0282">Flagellum</keyword>
<reference evidence="7" key="1">
    <citation type="journal article" date="2022" name="ISME J.">
        <title>Genetic and phylogenetic analysis of dissimilatory iodate-reducing bacteria identifies potential niches across the world's oceans.</title>
        <authorList>
            <person name="Reyes-Umana V."/>
            <person name="Henning Z."/>
            <person name="Lee K."/>
            <person name="Barnum T.P."/>
            <person name="Coates J.D."/>
        </authorList>
    </citation>
    <scope>NUCLEOTIDE SEQUENCE [LARGE SCALE GENOMIC DNA]</scope>
    <source>
        <strain evidence="7">IR12</strain>
    </source>
</reference>
<dbReference type="Gene3D" id="3.90.1210.10">
    <property type="entry name" value="Antifreeze-like/N-acetylneuraminic acid synthase C-terminal domain"/>
    <property type="match status" value="1"/>
</dbReference>
<comment type="subcellular location">
    <subcellularLocation>
        <location evidence="1 4">Periplasm</location>
    </subcellularLocation>
</comment>
<dbReference type="InterPro" id="IPR013974">
    <property type="entry name" value="SAF"/>
</dbReference>
<keyword evidence="4" id="KW-1005">Bacterial flagellum biogenesis</keyword>
<dbReference type="EMBL" id="JAEKFT010000001">
    <property type="protein sequence ID" value="MBT0959615.1"/>
    <property type="molecule type" value="Genomic_DNA"/>
</dbReference>
<dbReference type="Pfam" id="PF13144">
    <property type="entry name" value="ChapFlgA"/>
    <property type="match status" value="1"/>
</dbReference>
<dbReference type="InterPro" id="IPR017585">
    <property type="entry name" value="SAF_FlgA"/>
</dbReference>
<dbReference type="Pfam" id="PF17656">
    <property type="entry name" value="ChapFlgA_N"/>
    <property type="match status" value="1"/>
</dbReference>
<evidence type="ECO:0000313" key="7">
    <source>
        <dbReference type="Proteomes" id="UP000694660"/>
    </source>
</evidence>
<evidence type="ECO:0000259" key="5">
    <source>
        <dbReference type="SMART" id="SM00858"/>
    </source>
</evidence>
<dbReference type="GO" id="GO:0044780">
    <property type="term" value="P:bacterial-type flagellum assembly"/>
    <property type="evidence" value="ECO:0007669"/>
    <property type="project" value="InterPro"/>
</dbReference>
<gene>
    <name evidence="6" type="primary">flgA</name>
    <name evidence="6" type="ORF">I8J34_00400</name>
</gene>
<feature type="signal peptide" evidence="4">
    <location>
        <begin position="1"/>
        <end position="22"/>
    </location>
</feature>
<name>A0A944D4C8_DENI1</name>
<comment type="similarity">
    <text evidence="4">Belongs to the FlgA family.</text>
</comment>
<dbReference type="InterPro" id="IPR041231">
    <property type="entry name" value="FlgA_N"/>
</dbReference>
<keyword evidence="6" id="KW-0966">Cell projection</keyword>
<dbReference type="CDD" id="cd11614">
    <property type="entry name" value="SAF_CpaB_FlgA_like"/>
    <property type="match status" value="1"/>
</dbReference>
<proteinExistence type="inferred from homology"/>
<keyword evidence="2 4" id="KW-0732">Signal</keyword>
<evidence type="ECO:0000313" key="6">
    <source>
        <dbReference type="EMBL" id="MBT0959615.1"/>
    </source>
</evidence>
<feature type="chain" id="PRO_5038170601" description="Flagella basal body P-ring formation protein FlgA" evidence="4">
    <location>
        <begin position="23"/>
        <end position="228"/>
    </location>
</feature>
<dbReference type="Proteomes" id="UP000694660">
    <property type="component" value="Unassembled WGS sequence"/>
</dbReference>
<organism evidence="6 7">
    <name type="scientific">Denitromonas iodatirespirans</name>
    <dbReference type="NCBI Taxonomy" id="2795389"/>
    <lineage>
        <taxon>Bacteria</taxon>
        <taxon>Pseudomonadati</taxon>
        <taxon>Pseudomonadota</taxon>
        <taxon>Betaproteobacteria</taxon>
        <taxon>Rhodocyclales</taxon>
        <taxon>Zoogloeaceae</taxon>
        <taxon>Denitromonas</taxon>
    </lineage>
</organism>
<feature type="domain" description="SAF" evidence="5">
    <location>
        <begin position="104"/>
        <end position="166"/>
    </location>
</feature>
<keyword evidence="3 4" id="KW-0574">Periplasm</keyword>
<dbReference type="Gene3D" id="2.30.30.760">
    <property type="match status" value="1"/>
</dbReference>
<keyword evidence="7" id="KW-1185">Reference proteome</keyword>
<comment type="function">
    <text evidence="4">Involved in the assembly process of the P-ring formation. It may associate with FlgF on the rod constituting a structure essential for the P-ring assembly or may act as a modulator protein for the P-ring assembly.</text>
</comment>
<protein>
    <recommendedName>
        <fullName evidence="4">Flagella basal body P-ring formation protein FlgA</fullName>
    </recommendedName>
</protein>
<evidence type="ECO:0000256" key="3">
    <source>
        <dbReference type="ARBA" id="ARBA00022764"/>
    </source>
</evidence>
<evidence type="ECO:0000256" key="4">
    <source>
        <dbReference type="RuleBase" id="RU362063"/>
    </source>
</evidence>
<dbReference type="SMART" id="SM00858">
    <property type="entry name" value="SAF"/>
    <property type="match status" value="1"/>
</dbReference>
<accession>A0A944D4C8</accession>
<sequence>MRRIAPCLILLVLALFGRPAAAQSAETIRAVVHEFLRGQTAGMPGEVNIEVTPPQAQPPLPPCDRIEPWLPAGARAWGRVRVGVRCVGQASWSLYVAAQVQVIGPYLVSARALRPGEILTAADLAEQHGDLTEMGRQLLTDPAQAVGSQMRFAVAQGQPLRASMIAQPQVIESGRPVAVIVQGNGFRVANTGVALSNARAGDGVRVRLPSGKVVQGIASENGEVLLSP</sequence>
<dbReference type="GO" id="GO:0042597">
    <property type="term" value="C:periplasmic space"/>
    <property type="evidence" value="ECO:0007669"/>
    <property type="project" value="UniProtKB-SubCell"/>
</dbReference>